<gene>
    <name evidence="1" type="ORF">C4K46_10170</name>
</gene>
<dbReference type="Proteomes" id="UP001519296">
    <property type="component" value="Unassembled WGS sequence"/>
</dbReference>
<proteinExistence type="predicted"/>
<evidence type="ECO:0000313" key="2">
    <source>
        <dbReference type="Proteomes" id="UP001519296"/>
    </source>
</evidence>
<dbReference type="EMBL" id="PRDG01000007">
    <property type="protein sequence ID" value="MBP2624284.1"/>
    <property type="molecule type" value="Genomic_DNA"/>
</dbReference>
<protein>
    <submittedName>
        <fullName evidence="1">Uncharacterized protein</fullName>
    </submittedName>
</protein>
<keyword evidence="2" id="KW-1185">Reference proteome</keyword>
<accession>A0ABS5B649</accession>
<comment type="caution">
    <text evidence="1">The sequence shown here is derived from an EMBL/GenBank/DDBJ whole genome shotgun (WGS) entry which is preliminary data.</text>
</comment>
<name>A0ABS5B649_9STRE</name>
<sequence>MIYLVYECFSFILSEMFVNFHRILVMKANFFGTKNNSLTKDENFLKIDGKSGFFFLSFQTPGRF</sequence>
<evidence type="ECO:0000313" key="1">
    <source>
        <dbReference type="EMBL" id="MBP2624284.1"/>
    </source>
</evidence>
<reference evidence="1 2" key="1">
    <citation type="submission" date="2018-02" db="EMBL/GenBank/DDBJ databases">
        <title>Draft genome sequence of Streptococcus oricebi CCUG 70868T type strain.</title>
        <authorList>
            <person name="Mendez V."/>
            <person name="Salva-Serra F."/>
            <person name="Jaen-Luchoro D."/>
            <person name="Gonzales-Siles L."/>
            <person name="Karlsson R."/>
            <person name="Engstrom-Jakobsson H."/>
            <person name="Busquets A."/>
            <person name="Gomila M."/>
            <person name="Pineiro-Iglesias B."/>
            <person name="Bennasar-Figueras A."/>
            <person name="Seeger M."/>
            <person name="Moore E."/>
        </authorList>
    </citation>
    <scope>NUCLEOTIDE SEQUENCE [LARGE SCALE GENOMIC DNA]</scope>
    <source>
        <strain evidence="1 2">CCUG 70868</strain>
    </source>
</reference>
<organism evidence="1 2">
    <name type="scientific">Streptococcus oricebi</name>
    <dbReference type="NCBI Taxonomy" id="1547447"/>
    <lineage>
        <taxon>Bacteria</taxon>
        <taxon>Bacillati</taxon>
        <taxon>Bacillota</taxon>
        <taxon>Bacilli</taxon>
        <taxon>Lactobacillales</taxon>
        <taxon>Streptococcaceae</taxon>
        <taxon>Streptococcus</taxon>
    </lineage>
</organism>